<dbReference type="RefSeq" id="WP_282736747.1">
    <property type="nucleotide sequence ID" value="NZ_JASCQP010000040.1"/>
</dbReference>
<name>A0ABT6V7B6_9GAMM</name>
<keyword evidence="2" id="KW-1185">Reference proteome</keyword>
<dbReference type="Proteomes" id="UP001225957">
    <property type="component" value="Unassembled WGS sequence"/>
</dbReference>
<reference evidence="1 2" key="1">
    <citation type="submission" date="2023-04" db="EMBL/GenBank/DDBJ databases">
        <title>Halomonas strains isolated from rhizosphere soil.</title>
        <authorList>
            <person name="Xu L."/>
            <person name="Sun J.-Q."/>
        </authorList>
    </citation>
    <scope>NUCLEOTIDE SEQUENCE [LARGE SCALE GENOMIC DNA]</scope>
    <source>
        <strain evidence="1 2">LR5S20</strain>
    </source>
</reference>
<protein>
    <submittedName>
        <fullName evidence="1">Uncharacterized protein</fullName>
    </submittedName>
</protein>
<organism evidence="1 2">
    <name type="scientific">Halomonas rhizosphaerae</name>
    <dbReference type="NCBI Taxonomy" id="3043296"/>
    <lineage>
        <taxon>Bacteria</taxon>
        <taxon>Pseudomonadati</taxon>
        <taxon>Pseudomonadota</taxon>
        <taxon>Gammaproteobacteria</taxon>
        <taxon>Oceanospirillales</taxon>
        <taxon>Halomonadaceae</taxon>
        <taxon>Halomonas</taxon>
    </lineage>
</organism>
<comment type="caution">
    <text evidence="1">The sequence shown here is derived from an EMBL/GenBank/DDBJ whole genome shotgun (WGS) entry which is preliminary data.</text>
</comment>
<proteinExistence type="predicted"/>
<gene>
    <name evidence="1" type="ORF">QLQ83_17245</name>
</gene>
<dbReference type="EMBL" id="JASCQP010000040">
    <property type="protein sequence ID" value="MDI5892837.1"/>
    <property type="molecule type" value="Genomic_DNA"/>
</dbReference>
<accession>A0ABT6V7B6</accession>
<sequence length="162" mass="18252">MDPISALFAALLDSTSSAVRNHMQESLGTEVITVTVDHNDQRVSFQHQSWRIRDESVCVDKRKKMAEFSKCTLAAKEFFADACSYLRESRGSGLKYDKTKNMYCASSSSFQPTIAFVASARQASPLELARRECNRLVLQQSANAEARKQACARYEALKRQEQ</sequence>
<evidence type="ECO:0000313" key="1">
    <source>
        <dbReference type="EMBL" id="MDI5892837.1"/>
    </source>
</evidence>
<evidence type="ECO:0000313" key="2">
    <source>
        <dbReference type="Proteomes" id="UP001225957"/>
    </source>
</evidence>